<dbReference type="InterPro" id="IPR022643">
    <property type="entry name" value="De-COase2_C"/>
</dbReference>
<evidence type="ECO:0000256" key="3">
    <source>
        <dbReference type="ARBA" id="ARBA00022898"/>
    </source>
</evidence>
<dbReference type="InterPro" id="IPR000183">
    <property type="entry name" value="Orn/DAP/Arg_de-COase"/>
</dbReference>
<dbReference type="Gene3D" id="3.20.20.10">
    <property type="entry name" value="Alanine racemase"/>
    <property type="match status" value="1"/>
</dbReference>
<comment type="cofactor">
    <cofactor evidence="1">
        <name>pyridoxal 5'-phosphate</name>
        <dbReference type="ChEBI" id="CHEBI:597326"/>
    </cofactor>
</comment>
<dbReference type="EMBL" id="CAEZZM010000143">
    <property type="protein sequence ID" value="CAB4768745.1"/>
    <property type="molecule type" value="Genomic_DNA"/>
</dbReference>
<dbReference type="PRINTS" id="PR01179">
    <property type="entry name" value="ODADCRBXLASE"/>
</dbReference>
<feature type="domain" description="Orn/DAP/Arg decarboxylase 2 N-terminal" evidence="6">
    <location>
        <begin position="46"/>
        <end position="288"/>
    </location>
</feature>
<dbReference type="InterPro" id="IPR029066">
    <property type="entry name" value="PLP-binding_barrel"/>
</dbReference>
<dbReference type="PROSITE" id="PS00878">
    <property type="entry name" value="ODR_DC_2_1"/>
    <property type="match status" value="1"/>
</dbReference>
<keyword evidence="4" id="KW-0456">Lyase</keyword>
<keyword evidence="2" id="KW-0210">Decarboxylase</keyword>
<accession>A0A6J6VDB2</accession>
<name>A0A6J6VDB2_9ZZZZ</name>
<dbReference type="SUPFAM" id="SSF50621">
    <property type="entry name" value="Alanine racemase C-terminal domain-like"/>
    <property type="match status" value="1"/>
</dbReference>
<dbReference type="InterPro" id="IPR022653">
    <property type="entry name" value="De-COase2_pyr-phos_BS"/>
</dbReference>
<sequence length="424" mass="45281">MSAIAKHLLPDTAVIGADGVMSIGGCSLIDVAKQFGTPVFVYDEEHLRARCHEAVAAFGEQRVIYATKAFFTTAMAKLAHDEGLLLDVATGGELFVALHAGVPASSCVLHGNNKSIDELRMAIEAGVRHIVVDNFDELDKLDALHAQGLPAPRVQLRITPGVSVHTHEYIATGQNDSKFGFNLGNGDAHKAAARARASASVDFVGVHCHIGSNVFAVENFTHAAKIMVDLANELEVDELTLGGGLGVAYVEGEHASSITEWSVHLLAATQQLRRTTKVFVEPGRSIVASAAVTLYQVGTIKPIPGVRTYVSVDGGMSDNPRPVMYGSGYEAFMPARANADRTEAIRMVGKHCESGDVLINEAMIPSGLQVGDLLATPVTGAYGHSMGSNYNKVTRPPVVFVRNGEARLVVRRETYEDLVRLDMA</sequence>
<keyword evidence="3" id="KW-0663">Pyridoxal phosphate</keyword>
<dbReference type="InterPro" id="IPR009006">
    <property type="entry name" value="Ala_racemase/Decarboxylase_C"/>
</dbReference>
<dbReference type="FunFam" id="3.20.20.10:FF:000003">
    <property type="entry name" value="Diaminopimelate decarboxylase"/>
    <property type="match status" value="1"/>
</dbReference>
<evidence type="ECO:0000259" key="6">
    <source>
        <dbReference type="Pfam" id="PF02784"/>
    </source>
</evidence>
<evidence type="ECO:0000313" key="7">
    <source>
        <dbReference type="EMBL" id="CAB4768745.1"/>
    </source>
</evidence>
<dbReference type="InterPro" id="IPR002986">
    <property type="entry name" value="DAP_deCOOHase_LysA"/>
</dbReference>
<dbReference type="NCBIfam" id="TIGR01048">
    <property type="entry name" value="lysA"/>
    <property type="match status" value="1"/>
</dbReference>
<dbReference type="AlphaFoldDB" id="A0A6J6VDB2"/>
<dbReference type="Pfam" id="PF00278">
    <property type="entry name" value="Orn_DAP_Arg_deC"/>
    <property type="match status" value="1"/>
</dbReference>
<dbReference type="Gene3D" id="2.40.37.10">
    <property type="entry name" value="Lyase, Ornithine Decarboxylase, Chain A, domain 1"/>
    <property type="match status" value="1"/>
</dbReference>
<organism evidence="7">
    <name type="scientific">freshwater metagenome</name>
    <dbReference type="NCBI Taxonomy" id="449393"/>
    <lineage>
        <taxon>unclassified sequences</taxon>
        <taxon>metagenomes</taxon>
        <taxon>ecological metagenomes</taxon>
    </lineage>
</organism>
<evidence type="ECO:0000256" key="1">
    <source>
        <dbReference type="ARBA" id="ARBA00001933"/>
    </source>
</evidence>
<dbReference type="GO" id="GO:0008836">
    <property type="term" value="F:diaminopimelate decarboxylase activity"/>
    <property type="evidence" value="ECO:0007669"/>
    <property type="project" value="InterPro"/>
</dbReference>
<dbReference type="HAMAP" id="MF_02120">
    <property type="entry name" value="LysA"/>
    <property type="match status" value="1"/>
</dbReference>
<dbReference type="EMBL" id="CAFBOT010000121">
    <property type="protein sequence ID" value="CAB4991773.1"/>
    <property type="molecule type" value="Genomic_DNA"/>
</dbReference>
<feature type="domain" description="Orn/DAP/Arg decarboxylase 2 C-terminal" evidence="5">
    <location>
        <begin position="40"/>
        <end position="380"/>
    </location>
</feature>
<gene>
    <name evidence="7" type="ORF">UFOPK2872_01036</name>
    <name evidence="8" type="ORF">UFOPK4000_00740</name>
</gene>
<dbReference type="CDD" id="cd06828">
    <property type="entry name" value="PLPDE_III_DapDC"/>
    <property type="match status" value="1"/>
</dbReference>
<evidence type="ECO:0000256" key="4">
    <source>
        <dbReference type="ARBA" id="ARBA00023239"/>
    </source>
</evidence>
<proteinExistence type="inferred from homology"/>
<reference evidence="7" key="1">
    <citation type="submission" date="2020-05" db="EMBL/GenBank/DDBJ databases">
        <authorList>
            <person name="Chiriac C."/>
            <person name="Salcher M."/>
            <person name="Ghai R."/>
            <person name="Kavagutti S V."/>
        </authorList>
    </citation>
    <scope>NUCLEOTIDE SEQUENCE</scope>
</reference>
<protein>
    <submittedName>
        <fullName evidence="7">Unannotated protein</fullName>
    </submittedName>
</protein>
<dbReference type="PRINTS" id="PR01181">
    <property type="entry name" value="DAPDCRBXLASE"/>
</dbReference>
<evidence type="ECO:0000259" key="5">
    <source>
        <dbReference type="Pfam" id="PF00278"/>
    </source>
</evidence>
<dbReference type="PANTHER" id="PTHR43727:SF2">
    <property type="entry name" value="GROUP IV DECARBOXYLASE"/>
    <property type="match status" value="1"/>
</dbReference>
<evidence type="ECO:0000313" key="8">
    <source>
        <dbReference type="EMBL" id="CAB4991773.1"/>
    </source>
</evidence>
<dbReference type="SUPFAM" id="SSF51419">
    <property type="entry name" value="PLP-binding barrel"/>
    <property type="match status" value="1"/>
</dbReference>
<dbReference type="Pfam" id="PF02784">
    <property type="entry name" value="Orn_Arg_deC_N"/>
    <property type="match status" value="1"/>
</dbReference>
<dbReference type="GO" id="GO:0009089">
    <property type="term" value="P:lysine biosynthetic process via diaminopimelate"/>
    <property type="evidence" value="ECO:0007669"/>
    <property type="project" value="InterPro"/>
</dbReference>
<evidence type="ECO:0000256" key="2">
    <source>
        <dbReference type="ARBA" id="ARBA00022793"/>
    </source>
</evidence>
<dbReference type="InterPro" id="IPR022644">
    <property type="entry name" value="De-COase2_N"/>
</dbReference>
<dbReference type="PANTHER" id="PTHR43727">
    <property type="entry name" value="DIAMINOPIMELATE DECARBOXYLASE"/>
    <property type="match status" value="1"/>
</dbReference>